<keyword evidence="1" id="KW-1133">Transmembrane helix</keyword>
<dbReference type="GO" id="GO:1902201">
    <property type="term" value="P:negative regulation of bacterial-type flagellum-dependent cell motility"/>
    <property type="evidence" value="ECO:0007669"/>
    <property type="project" value="TreeGrafter"/>
</dbReference>
<dbReference type="InterPro" id="IPR029787">
    <property type="entry name" value="Nucleotide_cyclase"/>
</dbReference>
<dbReference type="GO" id="GO:0005886">
    <property type="term" value="C:plasma membrane"/>
    <property type="evidence" value="ECO:0007669"/>
    <property type="project" value="TreeGrafter"/>
</dbReference>
<keyword evidence="1" id="KW-0812">Transmembrane</keyword>
<reference evidence="3 4" key="1">
    <citation type="submission" date="2016-10" db="EMBL/GenBank/DDBJ databases">
        <authorList>
            <person name="de Groot N.N."/>
        </authorList>
    </citation>
    <scope>NUCLEOTIDE SEQUENCE [LARGE SCALE GENOMIC DNA]</scope>
    <source>
        <strain evidence="3 4">D15d</strain>
    </source>
</reference>
<dbReference type="PROSITE" id="PS50887">
    <property type="entry name" value="GGDEF"/>
    <property type="match status" value="1"/>
</dbReference>
<dbReference type="Pfam" id="PF00990">
    <property type="entry name" value="GGDEF"/>
    <property type="match status" value="1"/>
</dbReference>
<proteinExistence type="predicted"/>
<gene>
    <name evidence="3" type="ORF">SAMN05216537_11091</name>
</gene>
<feature type="transmembrane region" description="Helical" evidence="1">
    <location>
        <begin position="39"/>
        <end position="56"/>
    </location>
</feature>
<feature type="transmembrane region" description="Helical" evidence="1">
    <location>
        <begin position="144"/>
        <end position="165"/>
    </location>
</feature>
<evidence type="ECO:0000259" key="2">
    <source>
        <dbReference type="PROSITE" id="PS50887"/>
    </source>
</evidence>
<evidence type="ECO:0000256" key="1">
    <source>
        <dbReference type="SAM" id="Phobius"/>
    </source>
</evidence>
<keyword evidence="4" id="KW-1185">Reference proteome</keyword>
<keyword evidence="1" id="KW-0472">Membrane</keyword>
<feature type="transmembrane region" description="Helical" evidence="1">
    <location>
        <begin position="6"/>
        <end position="27"/>
    </location>
</feature>
<evidence type="ECO:0000313" key="3">
    <source>
        <dbReference type="EMBL" id="SEF84754.1"/>
    </source>
</evidence>
<accession>A0A1H5VC14</accession>
<evidence type="ECO:0000313" key="4">
    <source>
        <dbReference type="Proteomes" id="UP000236726"/>
    </source>
</evidence>
<dbReference type="PANTHER" id="PTHR45138:SF23">
    <property type="entry name" value="SIGNALING PROTEIN"/>
    <property type="match status" value="1"/>
</dbReference>
<dbReference type="SMART" id="SM00267">
    <property type="entry name" value="GGDEF"/>
    <property type="match status" value="1"/>
</dbReference>
<dbReference type="CDD" id="cd01949">
    <property type="entry name" value="GGDEF"/>
    <property type="match status" value="1"/>
</dbReference>
<dbReference type="Proteomes" id="UP000236726">
    <property type="component" value="Unassembled WGS sequence"/>
</dbReference>
<dbReference type="NCBIfam" id="TIGR00254">
    <property type="entry name" value="GGDEF"/>
    <property type="match status" value="1"/>
</dbReference>
<dbReference type="RefSeq" id="WP_103953009.1">
    <property type="nucleotide sequence ID" value="NZ_FNUL01000010.1"/>
</dbReference>
<dbReference type="Gene3D" id="3.30.70.270">
    <property type="match status" value="1"/>
</dbReference>
<feature type="transmembrane region" description="Helical" evidence="1">
    <location>
        <begin position="177"/>
        <end position="193"/>
    </location>
</feature>
<feature type="transmembrane region" description="Helical" evidence="1">
    <location>
        <begin position="108"/>
        <end position="132"/>
    </location>
</feature>
<dbReference type="GO" id="GO:0052621">
    <property type="term" value="F:diguanylate cyclase activity"/>
    <property type="evidence" value="ECO:0007669"/>
    <property type="project" value="TreeGrafter"/>
</dbReference>
<name>A0A1H5VC14_9FIRM</name>
<dbReference type="GO" id="GO:0043709">
    <property type="term" value="P:cell adhesion involved in single-species biofilm formation"/>
    <property type="evidence" value="ECO:0007669"/>
    <property type="project" value="TreeGrafter"/>
</dbReference>
<dbReference type="SUPFAM" id="SSF55073">
    <property type="entry name" value="Nucleotide cyclase"/>
    <property type="match status" value="1"/>
</dbReference>
<dbReference type="EMBL" id="FNUL01000010">
    <property type="protein sequence ID" value="SEF84754.1"/>
    <property type="molecule type" value="Genomic_DNA"/>
</dbReference>
<sequence>MEKFHLASIEQAIISIIILIIIAIDLSRTFKRSMLRSRLLAFIVINIFYLTLNFIIDDINIYDSGSKFFIYSIWIIYYSLEISLRASLFLCMEYLMRSKISISTNTEYVCLIFHFITLFLIISTPFTHLLFYVGKDLKIVYMPLYFLVDFTSYFYLIISVLRGIYCAIITPNKRERRIYILMLIFLALPYVTLFSKLDLWDGTTAISILIFYLIIQHENISKDPLTNLNDRTYLNQDIEKMLVSNLRKRTALLMIDGDHFKQINDNYGHLEGDKSLIRLAKAITEGTKNLRFVSTARYGGDEFVVCFIENYEREAEVVASRISSKLKELNIISNSGYEFNVSIGIAKYDDTIKNAKDFIKAADAKLYDIKNSRENK</sequence>
<feature type="domain" description="GGDEF" evidence="2">
    <location>
        <begin position="248"/>
        <end position="376"/>
    </location>
</feature>
<dbReference type="InterPro" id="IPR043128">
    <property type="entry name" value="Rev_trsase/Diguanyl_cyclase"/>
</dbReference>
<protein>
    <submittedName>
        <fullName evidence="3">Diguanylate cyclase (GGDEF) domain-containing protein</fullName>
    </submittedName>
</protein>
<dbReference type="AlphaFoldDB" id="A0A1H5VC14"/>
<dbReference type="PANTHER" id="PTHR45138">
    <property type="entry name" value="REGULATORY COMPONENTS OF SENSORY TRANSDUCTION SYSTEM"/>
    <property type="match status" value="1"/>
</dbReference>
<dbReference type="InterPro" id="IPR050469">
    <property type="entry name" value="Diguanylate_Cyclase"/>
</dbReference>
<organism evidence="3 4">
    <name type="scientific">Lachnospira multipara</name>
    <dbReference type="NCBI Taxonomy" id="28051"/>
    <lineage>
        <taxon>Bacteria</taxon>
        <taxon>Bacillati</taxon>
        <taxon>Bacillota</taxon>
        <taxon>Clostridia</taxon>
        <taxon>Lachnospirales</taxon>
        <taxon>Lachnospiraceae</taxon>
        <taxon>Lachnospira</taxon>
    </lineage>
</organism>
<dbReference type="InterPro" id="IPR000160">
    <property type="entry name" value="GGDEF_dom"/>
</dbReference>
<feature type="transmembrane region" description="Helical" evidence="1">
    <location>
        <begin position="68"/>
        <end position="96"/>
    </location>
</feature>